<dbReference type="Proteomes" id="UP000469194">
    <property type="component" value="Unassembled WGS sequence"/>
</dbReference>
<dbReference type="SUPFAM" id="SSF88713">
    <property type="entry name" value="Glycoside hydrolase/deacetylase"/>
    <property type="match status" value="1"/>
</dbReference>
<evidence type="ECO:0000256" key="2">
    <source>
        <dbReference type="ARBA" id="ARBA00022801"/>
    </source>
</evidence>
<dbReference type="GO" id="GO:0016810">
    <property type="term" value="F:hydrolase activity, acting on carbon-nitrogen (but not peptide) bonds"/>
    <property type="evidence" value="ECO:0007669"/>
    <property type="project" value="InterPro"/>
</dbReference>
<name>A0A6N9Z7H5_9BIFI</name>
<accession>A0A6N9Z7H5</accession>
<dbReference type="PROSITE" id="PS51677">
    <property type="entry name" value="NODB"/>
    <property type="match status" value="1"/>
</dbReference>
<feature type="transmembrane region" description="Helical" evidence="4">
    <location>
        <begin position="54"/>
        <end position="79"/>
    </location>
</feature>
<dbReference type="AlphaFoldDB" id="A0A6N9Z7H5"/>
<feature type="region of interest" description="Disordered" evidence="3">
    <location>
        <begin position="1"/>
        <end position="50"/>
    </location>
</feature>
<feature type="domain" description="NodB homology" evidence="5">
    <location>
        <begin position="245"/>
        <end position="424"/>
    </location>
</feature>
<reference evidence="6 7" key="1">
    <citation type="submission" date="2019-10" db="EMBL/GenBank/DDBJ databases">
        <title>Bifidobacterium from non-human primates.</title>
        <authorList>
            <person name="Modesto M."/>
        </authorList>
    </citation>
    <scope>NUCLEOTIDE SEQUENCE [LARGE SCALE GENOMIC DNA]</scope>
    <source>
        <strain evidence="6 7">TRE17</strain>
    </source>
</reference>
<dbReference type="EMBL" id="WHZW01000027">
    <property type="protein sequence ID" value="NEG90451.1"/>
    <property type="molecule type" value="Genomic_DNA"/>
</dbReference>
<dbReference type="GO" id="GO:0005975">
    <property type="term" value="P:carbohydrate metabolic process"/>
    <property type="evidence" value="ECO:0007669"/>
    <property type="project" value="InterPro"/>
</dbReference>
<evidence type="ECO:0000256" key="3">
    <source>
        <dbReference type="SAM" id="MobiDB-lite"/>
    </source>
</evidence>
<gene>
    <name evidence="6" type="ORF">GFD25_10765</name>
</gene>
<keyword evidence="1" id="KW-0479">Metal-binding</keyword>
<evidence type="ECO:0000313" key="6">
    <source>
        <dbReference type="EMBL" id="NEG90451.1"/>
    </source>
</evidence>
<dbReference type="PANTHER" id="PTHR10587">
    <property type="entry name" value="GLYCOSYL TRANSFERASE-RELATED"/>
    <property type="match status" value="1"/>
</dbReference>
<protein>
    <submittedName>
        <fullName evidence="6">Polysaccharide deacetylase family protein</fullName>
    </submittedName>
</protein>
<keyword evidence="4" id="KW-1133">Transmembrane helix</keyword>
<dbReference type="InterPro" id="IPR050248">
    <property type="entry name" value="Polysacc_deacetylase_ArnD"/>
</dbReference>
<dbReference type="InterPro" id="IPR011330">
    <property type="entry name" value="Glyco_hydro/deAcase_b/a-brl"/>
</dbReference>
<keyword evidence="7" id="KW-1185">Reference proteome</keyword>
<keyword evidence="4" id="KW-0472">Membrane</keyword>
<evidence type="ECO:0000259" key="5">
    <source>
        <dbReference type="PROSITE" id="PS51677"/>
    </source>
</evidence>
<comment type="caution">
    <text evidence="6">The sequence shown here is derived from an EMBL/GenBank/DDBJ whole genome shotgun (WGS) entry which is preliminary data.</text>
</comment>
<dbReference type="PANTHER" id="PTHR10587:SF133">
    <property type="entry name" value="CHITIN DEACETYLASE 1-RELATED"/>
    <property type="match status" value="1"/>
</dbReference>
<organism evidence="6 7">
    <name type="scientific">Bifidobacterium aerophilum</name>
    <dbReference type="NCBI Taxonomy" id="1798155"/>
    <lineage>
        <taxon>Bacteria</taxon>
        <taxon>Bacillati</taxon>
        <taxon>Actinomycetota</taxon>
        <taxon>Actinomycetes</taxon>
        <taxon>Bifidobacteriales</taxon>
        <taxon>Bifidobacteriaceae</taxon>
        <taxon>Bifidobacterium</taxon>
    </lineage>
</organism>
<keyword evidence="2" id="KW-0378">Hydrolase</keyword>
<dbReference type="GO" id="GO:0016020">
    <property type="term" value="C:membrane"/>
    <property type="evidence" value="ECO:0007669"/>
    <property type="project" value="TreeGrafter"/>
</dbReference>
<evidence type="ECO:0000313" key="7">
    <source>
        <dbReference type="Proteomes" id="UP000469194"/>
    </source>
</evidence>
<dbReference type="CDD" id="cd10917">
    <property type="entry name" value="CE4_NodB_like_6s_7s"/>
    <property type="match status" value="1"/>
</dbReference>
<sequence>MDDSLRPPSFQPAGDVEELSFGGSVRPGRTPRSSFDDFDAGNGDNPNNPKRSHLWVRVVVGLVTAALLASGGGWTWWMWDTRWRPIDVTVDSGTGAETVRTHVGVTVDVLLERNGSFGRMPGRLLAIDGSELKADGGGSVKVTVDGTDVPHGLWSDTVVPEHAAVTVANGDDVTEEHTVRHDTVAFGTDDVDLTGVIQRFRQAGRNGEREVWVGKESGIEVDKGLTEQPVEMIVESVTPRPAGRKVIALTFDDGPSQYSAPVLDVLKEKKVKATFFDLGEQSLAWPDAEKRMVAEGHQVASHSNTHPNMPDLDADALRAEITDGFANLKAASGVETTAFRSPYGAFGVKQWEAAGDLIGMNVLWDIDTRDWSMPGANAIHDAVMKDAHNGAIVLMHDGGGDRSQTVEALPRIIDDLRKQGYEFVTIDQLIKLSGK</sequence>
<proteinExistence type="predicted"/>
<dbReference type="GO" id="GO:0046872">
    <property type="term" value="F:metal ion binding"/>
    <property type="evidence" value="ECO:0007669"/>
    <property type="project" value="UniProtKB-KW"/>
</dbReference>
<evidence type="ECO:0000256" key="1">
    <source>
        <dbReference type="ARBA" id="ARBA00022723"/>
    </source>
</evidence>
<dbReference type="Pfam" id="PF01522">
    <property type="entry name" value="Polysacc_deac_1"/>
    <property type="match status" value="1"/>
</dbReference>
<dbReference type="InterPro" id="IPR002509">
    <property type="entry name" value="NODB_dom"/>
</dbReference>
<dbReference type="Gene3D" id="3.20.20.370">
    <property type="entry name" value="Glycoside hydrolase/deacetylase"/>
    <property type="match status" value="1"/>
</dbReference>
<keyword evidence="4" id="KW-0812">Transmembrane</keyword>
<evidence type="ECO:0000256" key="4">
    <source>
        <dbReference type="SAM" id="Phobius"/>
    </source>
</evidence>